<accession>A0A916QNN6</accession>
<organism evidence="1 2">
    <name type="scientific">Pseudohongiella nitratireducens</name>
    <dbReference type="NCBI Taxonomy" id="1768907"/>
    <lineage>
        <taxon>Bacteria</taxon>
        <taxon>Pseudomonadati</taxon>
        <taxon>Pseudomonadota</taxon>
        <taxon>Gammaproteobacteria</taxon>
        <taxon>Pseudomonadales</taxon>
        <taxon>Pseudohongiellaceae</taxon>
        <taxon>Pseudohongiella</taxon>
    </lineage>
</organism>
<proteinExistence type="predicted"/>
<dbReference type="RefSeq" id="WP_068810551.1">
    <property type="nucleotide sequence ID" value="NZ_BMIY01000013.1"/>
</dbReference>
<reference evidence="1" key="2">
    <citation type="submission" date="2020-09" db="EMBL/GenBank/DDBJ databases">
        <authorList>
            <person name="Sun Q."/>
            <person name="Zhou Y."/>
        </authorList>
    </citation>
    <scope>NUCLEOTIDE SEQUENCE</scope>
    <source>
        <strain evidence="1">CGMCC 1.15425</strain>
    </source>
</reference>
<protein>
    <recommendedName>
        <fullName evidence="3">CopG protein</fullName>
    </recommendedName>
</protein>
<dbReference type="InterPro" id="IPR007332">
    <property type="entry name" value="DUF411"/>
</dbReference>
<reference evidence="1" key="1">
    <citation type="journal article" date="2014" name="Int. J. Syst. Evol. Microbiol.">
        <title>Complete genome sequence of Corynebacterium casei LMG S-19264T (=DSM 44701T), isolated from a smear-ripened cheese.</title>
        <authorList>
            <consortium name="US DOE Joint Genome Institute (JGI-PGF)"/>
            <person name="Walter F."/>
            <person name="Albersmeier A."/>
            <person name="Kalinowski J."/>
            <person name="Ruckert C."/>
        </authorList>
    </citation>
    <scope>NUCLEOTIDE SEQUENCE</scope>
    <source>
        <strain evidence="1">CGMCC 1.15425</strain>
    </source>
</reference>
<evidence type="ECO:0008006" key="3">
    <source>
        <dbReference type="Google" id="ProtNLM"/>
    </source>
</evidence>
<dbReference type="EMBL" id="BMIY01000013">
    <property type="protein sequence ID" value="GFZ82442.1"/>
    <property type="molecule type" value="Genomic_DNA"/>
</dbReference>
<sequence length="168" mass="18249">MIRFFALTFLSVLLLSCSQEQEGSQAVAASANGTIAMELYKSPTCGCCGFWQQHAEERGFAFTVMNRDNGELTQEKLRRGINLRYHSCHTAVAESGAVFEGHVPAYLVHQYLANPPADTIGLAVPGMPIGSPGMEVGEQLAPYDVMLLNADGSAEVYAHISDMQSQYQ</sequence>
<keyword evidence="2" id="KW-1185">Reference proteome</keyword>
<evidence type="ECO:0000313" key="2">
    <source>
        <dbReference type="Proteomes" id="UP000627715"/>
    </source>
</evidence>
<evidence type="ECO:0000313" key="1">
    <source>
        <dbReference type="EMBL" id="GFZ82442.1"/>
    </source>
</evidence>
<comment type="caution">
    <text evidence="1">The sequence shown here is derived from an EMBL/GenBank/DDBJ whole genome shotgun (WGS) entry which is preliminary data.</text>
</comment>
<dbReference type="Pfam" id="PF04214">
    <property type="entry name" value="DUF411"/>
    <property type="match status" value="1"/>
</dbReference>
<name>A0A916QNN6_9GAMM</name>
<dbReference type="Proteomes" id="UP000627715">
    <property type="component" value="Unassembled WGS sequence"/>
</dbReference>
<gene>
    <name evidence="1" type="ORF">GCM10011403_27410</name>
</gene>
<dbReference type="AlphaFoldDB" id="A0A916QNN6"/>
<dbReference type="PROSITE" id="PS51257">
    <property type="entry name" value="PROKAR_LIPOPROTEIN"/>
    <property type="match status" value="1"/>
</dbReference>
<dbReference type="OrthoDB" id="14727at2"/>